<sequence length="412" mass="45991">LSSEKLEMMDVEKWYEEQVAAANALYLDSEDLIAALALVDDAYKRQKDTIINDFLDPIEDIIAKHTLSDYEFEMRSLNEWYEEQMKTAHELGLETERITLAYEYQVDALEDVDEALGEATKSYHDLAISMRAYTKEMLRMDWGVREYTEEFHRLAAEYRGLDIHAEDYYERSTGLLSNVFDVLQQLVELQQETVQELRDTAKSIETAISELTISELAPVQSAEAMMTRYARLLQAVFDAPADEMAAAATEFTEFASGPYLEFMKVYAPSEYKELFASVLDNLQSVAGLLVDVADEMAIEIDWTTIYDNLGAVLSSSIDELKVALEVALGSIAGGLGIPGYQAGGIATGPSSGYMAQLHGTEAVIPLSGGKTIPVEIMNQEEKSPSEIHVHVKIDSREIGYVVANEFKSNTEL</sequence>
<proteinExistence type="predicted"/>
<accession>X1MF76</accession>
<feature type="coiled-coil region" evidence="1">
    <location>
        <begin position="180"/>
        <end position="207"/>
    </location>
</feature>
<dbReference type="EMBL" id="BARV01007223">
    <property type="protein sequence ID" value="GAI04999.1"/>
    <property type="molecule type" value="Genomic_DNA"/>
</dbReference>
<name>X1MF76_9ZZZZ</name>
<feature type="non-terminal residue" evidence="2">
    <location>
        <position position="1"/>
    </location>
</feature>
<keyword evidence="1" id="KW-0175">Coiled coil</keyword>
<organism evidence="2">
    <name type="scientific">marine sediment metagenome</name>
    <dbReference type="NCBI Taxonomy" id="412755"/>
    <lineage>
        <taxon>unclassified sequences</taxon>
        <taxon>metagenomes</taxon>
        <taxon>ecological metagenomes</taxon>
    </lineage>
</organism>
<evidence type="ECO:0000313" key="2">
    <source>
        <dbReference type="EMBL" id="GAI04999.1"/>
    </source>
</evidence>
<comment type="caution">
    <text evidence="2">The sequence shown here is derived from an EMBL/GenBank/DDBJ whole genome shotgun (WGS) entry which is preliminary data.</text>
</comment>
<protein>
    <submittedName>
        <fullName evidence="2">Uncharacterized protein</fullName>
    </submittedName>
</protein>
<feature type="non-terminal residue" evidence="2">
    <location>
        <position position="412"/>
    </location>
</feature>
<gene>
    <name evidence="2" type="ORF">S06H3_14747</name>
</gene>
<reference evidence="2" key="1">
    <citation type="journal article" date="2014" name="Front. Microbiol.">
        <title>High frequency of phylogenetically diverse reductive dehalogenase-homologous genes in deep subseafloor sedimentary metagenomes.</title>
        <authorList>
            <person name="Kawai M."/>
            <person name="Futagami T."/>
            <person name="Toyoda A."/>
            <person name="Takaki Y."/>
            <person name="Nishi S."/>
            <person name="Hori S."/>
            <person name="Arai W."/>
            <person name="Tsubouchi T."/>
            <person name="Morono Y."/>
            <person name="Uchiyama I."/>
            <person name="Ito T."/>
            <person name="Fujiyama A."/>
            <person name="Inagaki F."/>
            <person name="Takami H."/>
        </authorList>
    </citation>
    <scope>NUCLEOTIDE SEQUENCE</scope>
    <source>
        <strain evidence="2">Expedition CK06-06</strain>
    </source>
</reference>
<dbReference type="AlphaFoldDB" id="X1MF76"/>
<evidence type="ECO:0000256" key="1">
    <source>
        <dbReference type="SAM" id="Coils"/>
    </source>
</evidence>